<keyword evidence="3" id="KW-0238">DNA-binding</keyword>
<dbReference type="SUPFAM" id="SSF46785">
    <property type="entry name" value="Winged helix' DNA-binding domain"/>
    <property type="match status" value="1"/>
</dbReference>
<dbReference type="Pfam" id="PF00126">
    <property type="entry name" value="HTH_1"/>
    <property type="match status" value="1"/>
</dbReference>
<protein>
    <submittedName>
        <fullName evidence="6">LysR family transcriptional regulator</fullName>
    </submittedName>
</protein>
<dbReference type="InterPro" id="IPR058163">
    <property type="entry name" value="LysR-type_TF_proteobact-type"/>
</dbReference>
<organism evidence="6 7">
    <name type="scientific">Pendulispora brunnea</name>
    <dbReference type="NCBI Taxonomy" id="2905690"/>
    <lineage>
        <taxon>Bacteria</taxon>
        <taxon>Pseudomonadati</taxon>
        <taxon>Myxococcota</taxon>
        <taxon>Myxococcia</taxon>
        <taxon>Myxococcales</taxon>
        <taxon>Sorangiineae</taxon>
        <taxon>Pendulisporaceae</taxon>
        <taxon>Pendulispora</taxon>
    </lineage>
</organism>
<evidence type="ECO:0000256" key="1">
    <source>
        <dbReference type="ARBA" id="ARBA00009437"/>
    </source>
</evidence>
<dbReference type="Gene3D" id="3.40.190.290">
    <property type="match status" value="1"/>
</dbReference>
<accession>A0ABZ2K6R3</accession>
<dbReference type="PROSITE" id="PS50931">
    <property type="entry name" value="HTH_LYSR"/>
    <property type="match status" value="1"/>
</dbReference>
<dbReference type="RefSeq" id="WP_394844989.1">
    <property type="nucleotide sequence ID" value="NZ_CP089982.1"/>
</dbReference>
<dbReference type="SUPFAM" id="SSF53850">
    <property type="entry name" value="Periplasmic binding protein-like II"/>
    <property type="match status" value="1"/>
</dbReference>
<comment type="similarity">
    <text evidence="1">Belongs to the LysR transcriptional regulatory family.</text>
</comment>
<dbReference type="PANTHER" id="PTHR30537">
    <property type="entry name" value="HTH-TYPE TRANSCRIPTIONAL REGULATOR"/>
    <property type="match status" value="1"/>
</dbReference>
<dbReference type="InterPro" id="IPR036390">
    <property type="entry name" value="WH_DNA-bd_sf"/>
</dbReference>
<dbReference type="InterPro" id="IPR005119">
    <property type="entry name" value="LysR_subst-bd"/>
</dbReference>
<dbReference type="Proteomes" id="UP001379533">
    <property type="component" value="Chromosome"/>
</dbReference>
<dbReference type="InterPro" id="IPR000847">
    <property type="entry name" value="LysR_HTH_N"/>
</dbReference>
<keyword evidence="2" id="KW-0805">Transcription regulation</keyword>
<keyword evidence="4" id="KW-0804">Transcription</keyword>
<sequence>MGAKKQDRAQWHDPRWEDVRIFLSAYRHRSLGAAATRLDLDTSTVSRRLTALEEALGVRLFERTREGLVPARGAERVLSAAEAMEAAHGRLTRDASDLEAEAEGVVRLSAAPGMADAFVAPALVRLRAKHPKIDIELDASVRPLDLTRHEADLALRSTRPHGAELVVTKICTAGWVAAAAPALVKRLGRLASWNDAPWIAWDRDLASFPPARWLAQHAPKARIALRTSQFTSQLVAAESGLGVALVPVPYMPTRVLRPVLYDESLAPSAEAWPTDDLWLVGHRALRDVPRIAAVWTFLNEEMRRLAQPE</sequence>
<dbReference type="PANTHER" id="PTHR30537:SF3">
    <property type="entry name" value="TRANSCRIPTIONAL REGULATORY PROTEIN"/>
    <property type="match status" value="1"/>
</dbReference>
<reference evidence="6 7" key="1">
    <citation type="submission" date="2021-12" db="EMBL/GenBank/DDBJ databases">
        <title>Discovery of the Pendulisporaceae a myxobacterial family with distinct sporulation behavior and unique specialized metabolism.</title>
        <authorList>
            <person name="Garcia R."/>
            <person name="Popoff A."/>
            <person name="Bader C.D."/>
            <person name="Loehr J."/>
            <person name="Walesch S."/>
            <person name="Walt C."/>
            <person name="Boldt J."/>
            <person name="Bunk B."/>
            <person name="Haeckl F.J.F.P.J."/>
            <person name="Gunesch A.P."/>
            <person name="Birkelbach J."/>
            <person name="Nuebel U."/>
            <person name="Pietschmann T."/>
            <person name="Bach T."/>
            <person name="Mueller R."/>
        </authorList>
    </citation>
    <scope>NUCLEOTIDE SEQUENCE [LARGE SCALE GENOMIC DNA]</scope>
    <source>
        <strain evidence="6 7">MSr12523</strain>
    </source>
</reference>
<name>A0ABZ2K6R3_9BACT</name>
<evidence type="ECO:0000256" key="4">
    <source>
        <dbReference type="ARBA" id="ARBA00023163"/>
    </source>
</evidence>
<feature type="domain" description="HTH lysR-type" evidence="5">
    <location>
        <begin position="14"/>
        <end position="71"/>
    </location>
</feature>
<dbReference type="Gene3D" id="1.10.10.10">
    <property type="entry name" value="Winged helix-like DNA-binding domain superfamily/Winged helix DNA-binding domain"/>
    <property type="match status" value="1"/>
</dbReference>
<evidence type="ECO:0000313" key="6">
    <source>
        <dbReference type="EMBL" id="WXA94383.1"/>
    </source>
</evidence>
<dbReference type="Pfam" id="PF03466">
    <property type="entry name" value="LysR_substrate"/>
    <property type="match status" value="1"/>
</dbReference>
<gene>
    <name evidence="6" type="ORF">LZC95_49055</name>
</gene>
<evidence type="ECO:0000259" key="5">
    <source>
        <dbReference type="PROSITE" id="PS50931"/>
    </source>
</evidence>
<evidence type="ECO:0000256" key="3">
    <source>
        <dbReference type="ARBA" id="ARBA00023125"/>
    </source>
</evidence>
<dbReference type="InterPro" id="IPR036388">
    <property type="entry name" value="WH-like_DNA-bd_sf"/>
</dbReference>
<proteinExistence type="inferred from homology"/>
<keyword evidence="7" id="KW-1185">Reference proteome</keyword>
<evidence type="ECO:0000313" key="7">
    <source>
        <dbReference type="Proteomes" id="UP001379533"/>
    </source>
</evidence>
<dbReference type="EMBL" id="CP089982">
    <property type="protein sequence ID" value="WXA94383.1"/>
    <property type="molecule type" value="Genomic_DNA"/>
</dbReference>
<evidence type="ECO:0000256" key="2">
    <source>
        <dbReference type="ARBA" id="ARBA00023015"/>
    </source>
</evidence>